<evidence type="ECO:0000313" key="3">
    <source>
        <dbReference type="EMBL" id="CAF1610380.1"/>
    </source>
</evidence>
<protein>
    <recommendedName>
        <fullName evidence="7">BED-type domain-containing protein</fullName>
    </recommendedName>
</protein>
<dbReference type="EMBL" id="CAJOBA010077272">
    <property type="protein sequence ID" value="CAF4423871.1"/>
    <property type="molecule type" value="Genomic_DNA"/>
</dbReference>
<evidence type="ECO:0000313" key="5">
    <source>
        <dbReference type="EMBL" id="CAF4423871.1"/>
    </source>
</evidence>
<dbReference type="EMBL" id="CAJOBC010001974">
    <property type="protein sequence ID" value="CAF3708668.1"/>
    <property type="molecule type" value="Genomic_DNA"/>
</dbReference>
<feature type="compositionally biased region" description="Basic residues" evidence="1">
    <location>
        <begin position="1"/>
        <end position="14"/>
    </location>
</feature>
<evidence type="ECO:0000256" key="1">
    <source>
        <dbReference type="SAM" id="MobiDB-lite"/>
    </source>
</evidence>
<dbReference type="EMBL" id="CAJNOQ010001974">
    <property type="protein sequence ID" value="CAF0930707.1"/>
    <property type="molecule type" value="Genomic_DNA"/>
</dbReference>
<sequence>MARQKVKRLRKNRYRSAQILGGDGYDSDKENESPTPPTNDAPSTSSPNTDPTTTPANNSTSASTITVDENPVGRRRKSDVWRYATKTDDGETAKCQLCDFTCKTPLHSTTHIR</sequence>
<dbReference type="EMBL" id="CAJNOK010053024">
    <property type="protein sequence ID" value="CAF1610380.1"/>
    <property type="molecule type" value="Genomic_DNA"/>
</dbReference>
<name>A0A814BS87_9BILA</name>
<feature type="compositionally biased region" description="Low complexity" evidence="1">
    <location>
        <begin position="40"/>
        <end position="64"/>
    </location>
</feature>
<proteinExistence type="predicted"/>
<comment type="caution">
    <text evidence="2">The sequence shown here is derived from an EMBL/GenBank/DDBJ whole genome shotgun (WGS) entry which is preliminary data.</text>
</comment>
<dbReference type="Proteomes" id="UP000663829">
    <property type="component" value="Unassembled WGS sequence"/>
</dbReference>
<evidence type="ECO:0008006" key="7">
    <source>
        <dbReference type="Google" id="ProtNLM"/>
    </source>
</evidence>
<evidence type="ECO:0000313" key="6">
    <source>
        <dbReference type="Proteomes" id="UP000663829"/>
    </source>
</evidence>
<dbReference type="Proteomes" id="UP000682733">
    <property type="component" value="Unassembled WGS sequence"/>
</dbReference>
<gene>
    <name evidence="2" type="ORF">GPM918_LOCUS10165</name>
    <name evidence="3" type="ORF">OVA965_LOCUS42616</name>
    <name evidence="4" type="ORF">SRO942_LOCUS10166</name>
    <name evidence="5" type="ORF">TMI583_LOCUS44586</name>
</gene>
<dbReference type="OrthoDB" id="10141830at2759"/>
<dbReference type="Proteomes" id="UP000681722">
    <property type="component" value="Unassembled WGS sequence"/>
</dbReference>
<keyword evidence="6" id="KW-1185">Reference proteome</keyword>
<accession>A0A814BS87</accession>
<evidence type="ECO:0000313" key="4">
    <source>
        <dbReference type="EMBL" id="CAF3708668.1"/>
    </source>
</evidence>
<evidence type="ECO:0000313" key="2">
    <source>
        <dbReference type="EMBL" id="CAF0930707.1"/>
    </source>
</evidence>
<organism evidence="2 6">
    <name type="scientific">Didymodactylos carnosus</name>
    <dbReference type="NCBI Taxonomy" id="1234261"/>
    <lineage>
        <taxon>Eukaryota</taxon>
        <taxon>Metazoa</taxon>
        <taxon>Spiralia</taxon>
        <taxon>Gnathifera</taxon>
        <taxon>Rotifera</taxon>
        <taxon>Eurotatoria</taxon>
        <taxon>Bdelloidea</taxon>
        <taxon>Philodinida</taxon>
        <taxon>Philodinidae</taxon>
        <taxon>Didymodactylos</taxon>
    </lineage>
</organism>
<dbReference type="Proteomes" id="UP000677228">
    <property type="component" value="Unassembled WGS sequence"/>
</dbReference>
<dbReference type="AlphaFoldDB" id="A0A814BS87"/>
<reference evidence="2" key="1">
    <citation type="submission" date="2021-02" db="EMBL/GenBank/DDBJ databases">
        <authorList>
            <person name="Nowell W R."/>
        </authorList>
    </citation>
    <scope>NUCLEOTIDE SEQUENCE</scope>
</reference>
<feature type="region of interest" description="Disordered" evidence="1">
    <location>
        <begin position="1"/>
        <end position="79"/>
    </location>
</feature>